<organism evidence="2 3">
    <name type="scientific">Aphis craccivora</name>
    <name type="common">Cowpea aphid</name>
    <dbReference type="NCBI Taxonomy" id="307492"/>
    <lineage>
        <taxon>Eukaryota</taxon>
        <taxon>Metazoa</taxon>
        <taxon>Ecdysozoa</taxon>
        <taxon>Arthropoda</taxon>
        <taxon>Hexapoda</taxon>
        <taxon>Insecta</taxon>
        <taxon>Pterygota</taxon>
        <taxon>Neoptera</taxon>
        <taxon>Paraneoptera</taxon>
        <taxon>Hemiptera</taxon>
        <taxon>Sternorrhyncha</taxon>
        <taxon>Aphidomorpha</taxon>
        <taxon>Aphidoidea</taxon>
        <taxon>Aphididae</taxon>
        <taxon>Aphidini</taxon>
        <taxon>Aphis</taxon>
        <taxon>Aphis</taxon>
    </lineage>
</organism>
<feature type="coiled-coil region" evidence="1">
    <location>
        <begin position="174"/>
        <end position="201"/>
    </location>
</feature>
<keyword evidence="3" id="KW-1185">Reference proteome</keyword>
<dbReference type="OrthoDB" id="6628329at2759"/>
<comment type="caution">
    <text evidence="2">The sequence shown here is derived from an EMBL/GenBank/DDBJ whole genome shotgun (WGS) entry which is preliminary data.</text>
</comment>
<reference evidence="2 3" key="1">
    <citation type="submission" date="2019-08" db="EMBL/GenBank/DDBJ databases">
        <title>Whole genome of Aphis craccivora.</title>
        <authorList>
            <person name="Voronova N.V."/>
            <person name="Shulinski R.S."/>
            <person name="Bandarenka Y.V."/>
            <person name="Zhorov D.G."/>
            <person name="Warner D."/>
        </authorList>
    </citation>
    <scope>NUCLEOTIDE SEQUENCE [LARGE SCALE GENOMIC DNA]</scope>
    <source>
        <strain evidence="2">180601</strain>
        <tissue evidence="2">Whole Body</tissue>
    </source>
</reference>
<accession>A0A6G0YA16</accession>
<protein>
    <submittedName>
        <fullName evidence="2">Envelope fusion protein</fullName>
    </submittedName>
</protein>
<gene>
    <name evidence="2" type="ORF">FWK35_00022568</name>
</gene>
<dbReference type="InterPro" id="IPR022048">
    <property type="entry name" value="Envelope_fusion-like"/>
</dbReference>
<name>A0A6G0YA16_APHCR</name>
<dbReference type="EMBL" id="VUJU01005271">
    <property type="protein sequence ID" value="KAF0751748.1"/>
    <property type="molecule type" value="Genomic_DNA"/>
</dbReference>
<evidence type="ECO:0000313" key="2">
    <source>
        <dbReference type="EMBL" id="KAF0751748.1"/>
    </source>
</evidence>
<dbReference type="Pfam" id="PF12259">
    <property type="entry name" value="Baculo_F"/>
    <property type="match status" value="1"/>
</dbReference>
<evidence type="ECO:0000313" key="3">
    <source>
        <dbReference type="Proteomes" id="UP000478052"/>
    </source>
</evidence>
<dbReference type="AlphaFoldDB" id="A0A6G0YA16"/>
<dbReference type="Proteomes" id="UP000478052">
    <property type="component" value="Unassembled WGS sequence"/>
</dbReference>
<keyword evidence="1" id="KW-0175">Coiled coil</keyword>
<sequence length="375" mass="42957">MHKVHSIELKVGDKVIVQEKASKGKLAPMWLGPFPVVEVKADSPNTLLSYFQSTSDICVLLKDQDDETLNKACITFMQITYPFVHEIELNFFSVMKVLAPSRKYPKQLTRRTRGLINTVGRLTNVLFGVCSDEDANFFYTNIQNFRDLNEKSLHFTHEQLRIVLSVVQDVNSTIHDLATDYQKTRSTIDRLSEQAKRMLNAIDILINFALNGLMHTSVYPPSELYHELREIQLTLPPTLELLALESHLALPELFRASTLSVVYSQQTLMFISRIPLLSTIPYNIYHNIPLPLMVAPKKNNFNKTRYPISSRCLRIKSTRGIIQEYQKQTFLCSIPKLYVSDIAEPHVEKEIVQSRIALACSLSEITTRLSKGEKW</sequence>
<evidence type="ECO:0000256" key="1">
    <source>
        <dbReference type="SAM" id="Coils"/>
    </source>
</evidence>
<proteinExistence type="predicted"/>